<dbReference type="GO" id="GO:0009060">
    <property type="term" value="P:aerobic respiration"/>
    <property type="evidence" value="ECO:0007669"/>
    <property type="project" value="TreeGrafter"/>
</dbReference>
<feature type="binding site" evidence="7">
    <location>
        <position position="24"/>
    </location>
    <ligand>
        <name>glyoxylate</name>
        <dbReference type="ChEBI" id="CHEBI:36655"/>
    </ligand>
</feature>
<dbReference type="Pfam" id="PF01070">
    <property type="entry name" value="FMN_dh"/>
    <property type="match status" value="1"/>
</dbReference>
<feature type="binding site" evidence="7">
    <location>
        <position position="165"/>
    </location>
    <ligand>
        <name>glyoxylate</name>
        <dbReference type="ChEBI" id="CHEBI:36655"/>
    </ligand>
</feature>
<keyword evidence="2 7" id="KW-0285">Flavoprotein</keyword>
<feature type="binding site" evidence="7">
    <location>
        <position position="252"/>
    </location>
    <ligand>
        <name>FMN</name>
        <dbReference type="ChEBI" id="CHEBI:58210"/>
    </ligand>
</feature>
<dbReference type="PROSITE" id="PS51349">
    <property type="entry name" value="FMN_HYDROXY_ACID_DH_2"/>
    <property type="match status" value="1"/>
</dbReference>
<dbReference type="InterPro" id="IPR000262">
    <property type="entry name" value="FMN-dep_DH"/>
</dbReference>
<dbReference type="GO" id="GO:0004459">
    <property type="term" value="F:L-lactate dehydrogenase (NAD+) activity"/>
    <property type="evidence" value="ECO:0007669"/>
    <property type="project" value="TreeGrafter"/>
</dbReference>
<feature type="binding site" evidence="7">
    <location>
        <begin position="77"/>
        <end position="79"/>
    </location>
    <ligand>
        <name>FMN</name>
        <dbReference type="ChEBI" id="CHEBI:58210"/>
    </ligand>
</feature>
<feature type="binding site" evidence="7">
    <location>
        <position position="156"/>
    </location>
    <ligand>
        <name>FMN</name>
        <dbReference type="ChEBI" id="CHEBI:58210"/>
    </ligand>
</feature>
<evidence type="ECO:0000259" key="9">
    <source>
        <dbReference type="PROSITE" id="PS51349"/>
    </source>
</evidence>
<dbReference type="GO" id="GO:0005886">
    <property type="term" value="C:plasma membrane"/>
    <property type="evidence" value="ECO:0007669"/>
    <property type="project" value="TreeGrafter"/>
</dbReference>
<dbReference type="InterPro" id="IPR013785">
    <property type="entry name" value="Aldolase_TIM"/>
</dbReference>
<dbReference type="GO" id="GO:0010181">
    <property type="term" value="F:FMN binding"/>
    <property type="evidence" value="ECO:0007669"/>
    <property type="project" value="InterPro"/>
</dbReference>
<dbReference type="Proteomes" id="UP000484255">
    <property type="component" value="Unassembled WGS sequence"/>
</dbReference>
<feature type="binding site" evidence="7">
    <location>
        <position position="279"/>
    </location>
    <ligand>
        <name>glyoxylate</name>
        <dbReference type="ChEBI" id="CHEBI:36655"/>
    </ligand>
</feature>
<keyword evidence="4" id="KW-0560">Oxidoreductase</keyword>
<evidence type="ECO:0000256" key="4">
    <source>
        <dbReference type="ARBA" id="ARBA00023002"/>
    </source>
</evidence>
<dbReference type="Gene3D" id="3.20.20.70">
    <property type="entry name" value="Aldolase class I"/>
    <property type="match status" value="1"/>
</dbReference>
<gene>
    <name evidence="10" type="ORF">G3A44_19955</name>
</gene>
<comment type="similarity">
    <text evidence="5">Belongs to the FMN-dependent alpha-hydroxy acid dehydrogenase family.</text>
</comment>
<feature type="domain" description="FMN hydroxy acid dehydrogenase" evidence="9">
    <location>
        <begin position="1"/>
        <end position="381"/>
    </location>
</feature>
<organism evidence="10 11">
    <name type="scientific">Ideonella livida</name>
    <dbReference type="NCBI Taxonomy" id="2707176"/>
    <lineage>
        <taxon>Bacteria</taxon>
        <taxon>Pseudomonadati</taxon>
        <taxon>Pseudomonadota</taxon>
        <taxon>Betaproteobacteria</taxon>
        <taxon>Burkholderiales</taxon>
        <taxon>Sphaerotilaceae</taxon>
        <taxon>Ideonella</taxon>
    </lineage>
</organism>
<protein>
    <submittedName>
        <fullName evidence="10">Alpha-hydroxy-acid oxidizing protein</fullName>
    </submittedName>
</protein>
<reference evidence="10 11" key="1">
    <citation type="submission" date="2020-02" db="EMBL/GenBank/DDBJ databases">
        <title>Ideonella bacterium strain TBM-1.</title>
        <authorList>
            <person name="Chen W.-M."/>
        </authorList>
    </citation>
    <scope>NUCLEOTIDE SEQUENCE [LARGE SCALE GENOMIC DNA]</scope>
    <source>
        <strain evidence="10 11">TBM-1</strain>
    </source>
</reference>
<evidence type="ECO:0000256" key="3">
    <source>
        <dbReference type="ARBA" id="ARBA00022643"/>
    </source>
</evidence>
<evidence type="ECO:0000256" key="6">
    <source>
        <dbReference type="PIRSR" id="PIRSR000138-1"/>
    </source>
</evidence>
<dbReference type="InterPro" id="IPR008259">
    <property type="entry name" value="FMN_hydac_DH_AS"/>
</dbReference>
<evidence type="ECO:0000313" key="11">
    <source>
        <dbReference type="Proteomes" id="UP000484255"/>
    </source>
</evidence>
<dbReference type="SUPFAM" id="SSF51395">
    <property type="entry name" value="FMN-linked oxidoreductases"/>
    <property type="match status" value="1"/>
</dbReference>
<evidence type="ECO:0000256" key="7">
    <source>
        <dbReference type="PIRSR" id="PIRSR000138-2"/>
    </source>
</evidence>
<evidence type="ECO:0000256" key="1">
    <source>
        <dbReference type="ARBA" id="ARBA00001917"/>
    </source>
</evidence>
<evidence type="ECO:0000256" key="2">
    <source>
        <dbReference type="ARBA" id="ARBA00022630"/>
    </source>
</evidence>
<dbReference type="PIRSF" id="PIRSF000138">
    <property type="entry name" value="Al-hdrx_acd_dh"/>
    <property type="match status" value="1"/>
</dbReference>
<dbReference type="CDD" id="cd02809">
    <property type="entry name" value="alpha_hydroxyacid_oxid_FMN"/>
    <property type="match status" value="1"/>
</dbReference>
<feature type="binding site" evidence="7">
    <location>
        <begin position="330"/>
        <end position="331"/>
    </location>
    <ligand>
        <name>FMN</name>
        <dbReference type="ChEBI" id="CHEBI:58210"/>
    </ligand>
</feature>
<feature type="region of interest" description="Disordered" evidence="8">
    <location>
        <begin position="379"/>
        <end position="410"/>
    </location>
</feature>
<feature type="binding site" evidence="7">
    <location>
        <begin position="307"/>
        <end position="311"/>
    </location>
    <ligand>
        <name>FMN</name>
        <dbReference type="ChEBI" id="CHEBI:58210"/>
    </ligand>
</feature>
<keyword evidence="3 7" id="KW-0288">FMN</keyword>
<dbReference type="PANTHER" id="PTHR10578:SF107">
    <property type="entry name" value="2-HYDROXYACID OXIDASE 1"/>
    <property type="match status" value="1"/>
</dbReference>
<dbReference type="FunFam" id="3.20.20.70:FF:000029">
    <property type="entry name" value="L-lactate dehydrogenase"/>
    <property type="match status" value="1"/>
</dbReference>
<feature type="binding site" evidence="7">
    <location>
        <position position="130"/>
    </location>
    <ligand>
        <name>FMN</name>
        <dbReference type="ChEBI" id="CHEBI:58210"/>
    </ligand>
</feature>
<feature type="active site" description="Proton acceptor" evidence="6">
    <location>
        <position position="276"/>
    </location>
</feature>
<feature type="binding site" evidence="7">
    <location>
        <position position="276"/>
    </location>
    <ligand>
        <name>glyoxylate</name>
        <dbReference type="ChEBI" id="CHEBI:36655"/>
    </ligand>
</feature>
<comment type="cofactor">
    <cofactor evidence="1">
        <name>FMN</name>
        <dbReference type="ChEBI" id="CHEBI:58210"/>
    </cofactor>
</comment>
<dbReference type="AlphaFoldDB" id="A0A7C9PKL3"/>
<name>A0A7C9PKL3_9BURK</name>
<dbReference type="RefSeq" id="WP_163459506.1">
    <property type="nucleotide sequence ID" value="NZ_JAAGOH010000036.1"/>
</dbReference>
<feature type="binding site" evidence="7">
    <location>
        <position position="274"/>
    </location>
    <ligand>
        <name>FMN</name>
        <dbReference type="ChEBI" id="CHEBI:58210"/>
    </ligand>
</feature>
<proteinExistence type="inferred from homology"/>
<evidence type="ECO:0000313" key="10">
    <source>
        <dbReference type="EMBL" id="NDY93470.1"/>
    </source>
</evidence>
<dbReference type="PANTHER" id="PTHR10578">
    <property type="entry name" value="S -2-HYDROXY-ACID OXIDASE-RELATED"/>
    <property type="match status" value="1"/>
</dbReference>
<evidence type="ECO:0000256" key="5">
    <source>
        <dbReference type="ARBA" id="ARBA00024042"/>
    </source>
</evidence>
<feature type="binding site" evidence="7">
    <location>
        <position position="128"/>
    </location>
    <ligand>
        <name>FMN</name>
        <dbReference type="ChEBI" id="CHEBI:58210"/>
    </ligand>
</feature>
<keyword evidence="11" id="KW-1185">Reference proteome</keyword>
<dbReference type="InterPro" id="IPR037396">
    <property type="entry name" value="FMN_HAD"/>
</dbReference>
<sequence length="410" mass="43928">MRPLSCDDWRQAARARLPRFVFDYLDGGAGDETALRHNRTAWETLRLAPRVLRNTTQVSCATQVMGQWWARPYGIAPTGLNGLIRPGGDLALARAAARHGVPFIQSTASNERLEAVRAAIPEGMLWLQLYVMQDPGITDQLLRRAQALGVDTLVLTVDVPVSGLRLRDQRNGFKLPFRLTPRLAWDLLTHPRWSLQQAWAGQPSFANLIEDPAAALSPQAQAALLARAMDRSLDWAALGRLRDRWPGKLVIKGLLHEEDAGLALQAGVDGLILSNHGGRQFDGAVSPLEALPRVLARTAGRLPVMLDSGIRSGTEVAKALSQGAAAVFVGRATLYGLAAQGEAGVSSVLDLLAEDLERGLALLGAEAVSRLGALGAGHWRSPSLQRPGDGSPSAPPAEWKGAGPHHQGDG</sequence>
<feature type="binding site" evidence="7">
    <location>
        <position position="106"/>
    </location>
    <ligand>
        <name>FMN</name>
        <dbReference type="ChEBI" id="CHEBI:58210"/>
    </ligand>
</feature>
<dbReference type="EMBL" id="JAAGOH010000036">
    <property type="protein sequence ID" value="NDY93470.1"/>
    <property type="molecule type" value="Genomic_DNA"/>
</dbReference>
<evidence type="ECO:0000256" key="8">
    <source>
        <dbReference type="SAM" id="MobiDB-lite"/>
    </source>
</evidence>
<dbReference type="PROSITE" id="PS00557">
    <property type="entry name" value="FMN_HYDROXY_ACID_DH_1"/>
    <property type="match status" value="1"/>
</dbReference>
<accession>A0A7C9PKL3</accession>
<comment type="caution">
    <text evidence="10">The sequence shown here is derived from an EMBL/GenBank/DDBJ whole genome shotgun (WGS) entry which is preliminary data.</text>
</comment>
<dbReference type="InterPro" id="IPR012133">
    <property type="entry name" value="Alpha-hydoxy_acid_DH_FMN"/>
</dbReference>